<proteinExistence type="predicted"/>
<sequence length="65" mass="7102">MQLNPGKDNRAWLHDIPRTSIRYEFVCNDAETSPAKAETSKLLGYICACTDASGPPVNSAPLPRI</sequence>
<protein>
    <recommendedName>
        <fullName evidence="1">DUF8094 domain-containing protein</fullName>
    </recommendedName>
</protein>
<dbReference type="RefSeq" id="WP_216826813.1">
    <property type="nucleotide sequence ID" value="NZ_CP032698.1"/>
</dbReference>
<accession>A0A387H6U2</accession>
<evidence type="ECO:0000259" key="1">
    <source>
        <dbReference type="Pfam" id="PF26366"/>
    </source>
</evidence>
<dbReference type="Pfam" id="PF26366">
    <property type="entry name" value="DUF8094"/>
    <property type="match status" value="1"/>
</dbReference>
<dbReference type="InterPro" id="IPR058407">
    <property type="entry name" value="DUF8094"/>
</dbReference>
<evidence type="ECO:0000313" key="3">
    <source>
        <dbReference type="Proteomes" id="UP000271554"/>
    </source>
</evidence>
<organism evidence="2 3">
    <name type="scientific">Streptomyces hundungensis</name>
    <dbReference type="NCBI Taxonomy" id="1077946"/>
    <lineage>
        <taxon>Bacteria</taxon>
        <taxon>Bacillati</taxon>
        <taxon>Actinomycetota</taxon>
        <taxon>Actinomycetes</taxon>
        <taxon>Kitasatosporales</taxon>
        <taxon>Streptomycetaceae</taxon>
        <taxon>Streptomyces</taxon>
    </lineage>
</organism>
<dbReference type="EMBL" id="CP032698">
    <property type="protein sequence ID" value="AYG78291.1"/>
    <property type="molecule type" value="Genomic_DNA"/>
</dbReference>
<name>A0A387H6U2_9ACTN</name>
<dbReference type="KEGG" id="shun:DWB77_00398"/>
<feature type="domain" description="DUF8094" evidence="1">
    <location>
        <begin position="1"/>
        <end position="54"/>
    </location>
</feature>
<reference evidence="2 3" key="1">
    <citation type="submission" date="2018-10" db="EMBL/GenBank/DDBJ databases">
        <title>Relationship between Morphology and Antimicrobial Activity in Streptomyces.</title>
        <authorList>
            <person name="Kang H.J."/>
            <person name="Kim S.B."/>
        </authorList>
    </citation>
    <scope>NUCLEOTIDE SEQUENCE [LARGE SCALE GENOMIC DNA]</scope>
    <source>
        <strain evidence="2 3">BH38</strain>
    </source>
</reference>
<dbReference type="AlphaFoldDB" id="A0A387H6U2"/>
<evidence type="ECO:0000313" key="2">
    <source>
        <dbReference type="EMBL" id="AYG78291.1"/>
    </source>
</evidence>
<gene>
    <name evidence="2" type="ORF">DWB77_00398</name>
</gene>
<dbReference type="Proteomes" id="UP000271554">
    <property type="component" value="Chromosome"/>
</dbReference>
<keyword evidence="3" id="KW-1185">Reference proteome</keyword>